<evidence type="ECO:0000313" key="1">
    <source>
        <dbReference type="EMBL" id="MDC7226153.1"/>
    </source>
</evidence>
<dbReference type="EMBL" id="JAQQAL010000011">
    <property type="protein sequence ID" value="MDC7226153.1"/>
    <property type="molecule type" value="Genomic_DNA"/>
</dbReference>
<protein>
    <submittedName>
        <fullName evidence="1">Uncharacterized protein</fullName>
    </submittedName>
</protein>
<dbReference type="Proteomes" id="UP001221217">
    <property type="component" value="Unassembled WGS sequence"/>
</dbReference>
<name>A0AAJ1IBD5_9SPIO</name>
<comment type="caution">
    <text evidence="1">The sequence shown here is derived from an EMBL/GenBank/DDBJ whole genome shotgun (WGS) entry which is preliminary data.</text>
</comment>
<dbReference type="AlphaFoldDB" id="A0AAJ1IBD5"/>
<proteinExistence type="predicted"/>
<dbReference type="SUPFAM" id="SSF81593">
    <property type="entry name" value="Nucleotidyltransferase substrate binding subunit/domain"/>
    <property type="match status" value="1"/>
</dbReference>
<gene>
    <name evidence="1" type="ORF">PQJ61_05270</name>
</gene>
<organism evidence="1 2">
    <name type="scientific">Candidatus Thalassospirochaeta sargassi</name>
    <dbReference type="NCBI Taxonomy" id="3119039"/>
    <lineage>
        <taxon>Bacteria</taxon>
        <taxon>Pseudomonadati</taxon>
        <taxon>Spirochaetota</taxon>
        <taxon>Spirochaetia</taxon>
        <taxon>Spirochaetales</taxon>
        <taxon>Spirochaetaceae</taxon>
        <taxon>Candidatus Thalassospirochaeta</taxon>
    </lineage>
</organism>
<reference evidence="1 2" key="1">
    <citation type="submission" date="2022-12" db="EMBL/GenBank/DDBJ databases">
        <title>Metagenome assembled genome from gulf of manar.</title>
        <authorList>
            <person name="Kohli P."/>
            <person name="Pk S."/>
            <person name="Venkata Ramana C."/>
            <person name="Sasikala C."/>
        </authorList>
    </citation>
    <scope>NUCLEOTIDE SEQUENCE [LARGE SCALE GENOMIC DNA]</scope>
    <source>
        <strain evidence="1">JB008</strain>
    </source>
</reference>
<dbReference type="Gene3D" id="1.20.120.330">
    <property type="entry name" value="Nucleotidyltransferases domain 2"/>
    <property type="match status" value="1"/>
</dbReference>
<sequence length="78" mass="9388">MADILLQLEKEEIIDSFESWIELRELRNALEHDYPEELEQALNDLKSCVDSFIILENTYKKSLAITKRFFKDFNYEIK</sequence>
<accession>A0AAJ1IBD5</accession>
<evidence type="ECO:0000313" key="2">
    <source>
        <dbReference type="Proteomes" id="UP001221217"/>
    </source>
</evidence>